<evidence type="ECO:0000256" key="1">
    <source>
        <dbReference type="ARBA" id="ARBA00022524"/>
    </source>
</evidence>
<keyword evidence="12 15" id="KW-0238">DNA-binding</keyword>
<sequence>MVSATRRRVKRDSASNLYRQCQVTGNCPPDVANKIEGNTLADKLLKIFSSIIYLGGLGIGTGRGTGETYGYGPINPGGGRITGTGTVMRPGVVVEPIGPAEIVPVDSVGPGESSIVPLLEATPDVPINGGPEVPPAGPDTSTVDVTSNIDPVSDVNVSGGTTITNTDSAVIDVQPAPSGPRRVTVTRSEHNNPAYVSVSAPPQGLGEGGGFLLAGSESSGLIASTHELDAAVIIGGRPPPETIFEDIELDTFSATGGRSEFDIEEPYSSTPRGGPLDRAVTRFRDLYNRRVQQVRVSDPEQFLSAPARAVTFENPAFDSGDISLIFEQDVQAVQATPDPDFMDIIRLGRPRLSETADRSVRVSRLGQRGTIRTRSGLQIGGRVHYYTDLSPIPRDIELSTLGEASGEADLVDGIGESSVIDAGSVADESMLIGEGLGAPLDDLDLISDGSSVDFSSTRLEFSFLTGSSNITLPEQVTNVFGPGLYVPDIGTGTHIIHPQVVGEVELEDSFPRDLFPGTEIVFIPEDSIDFYLHPSLRRRKRKYFVR</sequence>
<comment type="subcellular location">
    <subcellularLocation>
        <location evidence="15">Virion</location>
    </subcellularLocation>
    <subcellularLocation>
        <location evidence="15">Host nucleus</location>
    </subcellularLocation>
</comment>
<dbReference type="Proteomes" id="UP000289165">
    <property type="component" value="Segment"/>
</dbReference>
<dbReference type="EMBL" id="KY370097">
    <property type="protein sequence ID" value="ATP66844.1"/>
    <property type="molecule type" value="Genomic_DNA"/>
</dbReference>
<evidence type="ECO:0000256" key="6">
    <source>
        <dbReference type="ARBA" id="ARBA00022812"/>
    </source>
</evidence>
<dbReference type="InterPro" id="IPR000784">
    <property type="entry name" value="Late_L2"/>
</dbReference>
<evidence type="ECO:0000256" key="14">
    <source>
        <dbReference type="ARBA" id="ARBA00023296"/>
    </source>
</evidence>
<dbReference type="GO" id="GO:0019028">
    <property type="term" value="C:viral capsid"/>
    <property type="evidence" value="ECO:0007669"/>
    <property type="project" value="UniProtKB-UniRule"/>
</dbReference>
<dbReference type="GO" id="GO:0075732">
    <property type="term" value="P:viral penetration into host nucleus"/>
    <property type="evidence" value="ECO:0007669"/>
    <property type="project" value="UniProtKB-KW"/>
</dbReference>
<keyword evidence="10" id="KW-1039">Host endosome</keyword>
<feature type="disulfide bond" evidence="15">
    <location>
        <begin position="21"/>
        <end position="27"/>
    </location>
</feature>
<name>A0A2H4MY42_9PAPI</name>
<dbReference type="Pfam" id="PF00513">
    <property type="entry name" value="Late_protein_L2"/>
    <property type="match status" value="1"/>
</dbReference>
<proteinExistence type="inferred from homology"/>
<comment type="function">
    <text evidence="15">Minor protein of the capsid that localizes along the inner surface of the virion, within the central cavities beneath the L1 pentamers. Plays a role in capsid stabilization through interaction with the major capsid protein L1. Once the virion enters the host cell, L2 escorts the genomic DNA into the nucleus by promoting escape from the endosomal compartments and traffic through the host Golgi network. Mechanistically, the C-terminus of L2 possesses a cell-penetrating peptide that protudes from the host endosome, interacts with host cytoplasmic retromer cargo and thereby mediates the capsid delivery to the host trans-Golgi network. Plays a role through its interaction with host dynein in the intracellular microtubule-dependent transport of viral capsid toward the nucleus. Mediates the viral genome import into the nucleus through binding to host importins. Once within the nucleus, L2 localizes viral genomes to host PML bodies in order to activate early gene expression for establishment of infection. Later on, promotes late gene expression by interacting with the viral E2 protein and by inhibiting its transcriptional activation functions. During virion assembly, encapsidates the genome by direct interaction with the viral DNA.</text>
</comment>
<keyword evidence="1 15" id="KW-1163">Viral penetration into host nucleus</keyword>
<evidence type="ECO:0000256" key="2">
    <source>
        <dbReference type="ARBA" id="ARBA00022553"/>
    </source>
</evidence>
<dbReference type="GO" id="GO:0042025">
    <property type="term" value="C:host cell nucleus"/>
    <property type="evidence" value="ECO:0007669"/>
    <property type="project" value="UniProtKB-SubCell"/>
</dbReference>
<keyword evidence="2 15" id="KW-0597">Phosphoprotein</keyword>
<comment type="similarity">
    <text evidence="15">Belongs to the papillomaviridae L2 protein family.</text>
</comment>
<keyword evidence="9 15" id="KW-1177">Microtubular inwards viral transport</keyword>
<comment type="PTM">
    <text evidence="15">Highly phosphorylated.</text>
</comment>
<dbReference type="OrthoDB" id="8047at10239"/>
<evidence type="ECO:0000313" key="16">
    <source>
        <dbReference type="EMBL" id="ATP66844.1"/>
    </source>
</evidence>
<dbReference type="GO" id="GO:0046718">
    <property type="term" value="P:symbiont entry into host cell"/>
    <property type="evidence" value="ECO:0007669"/>
    <property type="project" value="UniProtKB-KW"/>
</dbReference>
<keyword evidence="8 15" id="KW-0426">Late protein</keyword>
<evidence type="ECO:0000256" key="15">
    <source>
        <dbReference type="HAMAP-Rule" id="MF_04003"/>
    </source>
</evidence>
<keyword evidence="3 15" id="KW-0167">Capsid protein</keyword>
<dbReference type="HAMAP" id="MF_04003">
    <property type="entry name" value="PPV_L2"/>
    <property type="match status" value="1"/>
</dbReference>
<keyword evidence="13 15" id="KW-1015">Disulfide bond</keyword>
<evidence type="ECO:0000256" key="12">
    <source>
        <dbReference type="ARBA" id="ARBA00023125"/>
    </source>
</evidence>
<evidence type="ECO:0000256" key="5">
    <source>
        <dbReference type="ARBA" id="ARBA00022581"/>
    </source>
</evidence>
<evidence type="ECO:0000256" key="11">
    <source>
        <dbReference type="ARBA" id="ARBA00023120"/>
    </source>
</evidence>
<dbReference type="GO" id="GO:0003677">
    <property type="term" value="F:DNA binding"/>
    <property type="evidence" value="ECO:0007669"/>
    <property type="project" value="UniProtKB-UniRule"/>
</dbReference>
<gene>
    <name evidence="15" type="primary">L2</name>
</gene>
<keyword evidence="7 15" id="KW-0946">Virion</keyword>
<evidence type="ECO:0000256" key="3">
    <source>
        <dbReference type="ARBA" id="ARBA00022561"/>
    </source>
</evidence>
<dbReference type="GO" id="GO:0043657">
    <property type="term" value="C:host cell"/>
    <property type="evidence" value="ECO:0007669"/>
    <property type="project" value="GOC"/>
</dbReference>
<keyword evidence="5 15" id="KW-0945">Host-virus interaction</keyword>
<evidence type="ECO:0000256" key="4">
    <source>
        <dbReference type="ARBA" id="ARBA00022562"/>
    </source>
</evidence>
<comment type="subunit">
    <text evidence="15">Interacts with major capsid protein L1. Interacts with E2; this interaction inhibits E2 transcriptional activity but not the DNA replication function E2. Interacts with host HSPA8; this interaction is required for L2 nuclear translocation. Interacts with host importins KPNB2 and KPNB3. Forms a complex with importin alpha2-beta1 heterodimers via interaction with the importin alpha2 adapter. Interacts with host DYNLT1; this interaction is essential for virus intracellular transport during entry. Interacts (via C-terminus) with host retromer subunits VPS35 AND VPS29.</text>
</comment>
<organism evidence="16">
    <name type="scientific">Rodent papillomavirus</name>
    <dbReference type="NCBI Taxonomy" id="2050020"/>
    <lineage>
        <taxon>Viruses</taxon>
        <taxon>Monodnaviria</taxon>
        <taxon>Shotokuvirae</taxon>
        <taxon>Cossaviricota</taxon>
        <taxon>Papovaviricetes</taxon>
        <taxon>Zurhausenvirales</taxon>
        <taxon>Papillomaviridae</taxon>
    </lineage>
</organism>
<dbReference type="GO" id="GO:0005198">
    <property type="term" value="F:structural molecule activity"/>
    <property type="evidence" value="ECO:0007669"/>
    <property type="project" value="UniProtKB-UniRule"/>
</dbReference>
<keyword evidence="6" id="KW-1040">Host Golgi apparatus</keyword>
<evidence type="ECO:0000256" key="10">
    <source>
        <dbReference type="ARBA" id="ARBA00023046"/>
    </source>
</evidence>
<evidence type="ECO:0000256" key="8">
    <source>
        <dbReference type="ARBA" id="ARBA00022921"/>
    </source>
</evidence>
<protein>
    <recommendedName>
        <fullName evidence="15">Minor capsid protein L2</fullName>
    </recommendedName>
</protein>
<accession>A0A2H4MY42</accession>
<keyword evidence="4 15" id="KW-1048">Host nucleus</keyword>
<evidence type="ECO:0000256" key="9">
    <source>
        <dbReference type="ARBA" id="ARBA00022952"/>
    </source>
</evidence>
<dbReference type="GO" id="GO:0075521">
    <property type="term" value="P:microtubule-dependent intracellular transport of viral material towards nucleus"/>
    <property type="evidence" value="ECO:0007669"/>
    <property type="project" value="UniProtKB-UniRule"/>
</dbReference>
<evidence type="ECO:0000256" key="7">
    <source>
        <dbReference type="ARBA" id="ARBA00022844"/>
    </source>
</evidence>
<reference evidence="16" key="1">
    <citation type="journal article" date="2018" name="Microbiome">
        <title>Comparative analysis of rodent and small mammal viromes to better understand the wildlife origin of emerging infectious diseases.</title>
        <authorList>
            <person name="Wu Z."/>
            <person name="Lu L."/>
            <person name="Du J."/>
            <person name="Yang L."/>
            <person name="Ren X."/>
            <person name="Liu B."/>
            <person name="Jiang J."/>
            <person name="Yang J."/>
            <person name="Dong J."/>
            <person name="Sun L."/>
            <person name="Zhu Y."/>
            <person name="Li Y."/>
            <person name="Zheng D."/>
            <person name="Zhang C."/>
            <person name="Su H."/>
            <person name="Zheng Y."/>
            <person name="Zhou H."/>
            <person name="Zhu G."/>
            <person name="Li H."/>
            <person name="Chmura A."/>
            <person name="Yang F."/>
            <person name="Daszak P."/>
            <person name="Wang J."/>
            <person name="Liu Q."/>
            <person name="Jin Q."/>
        </authorList>
    </citation>
    <scope>NUCLEOTIDE SEQUENCE [LARGE SCALE GENOMIC DNA]</scope>
    <source>
        <strain evidence="16">RtRn-PV/GD2014</strain>
    </source>
</reference>
<keyword evidence="14 15" id="KW-1160">Virus entry into host cell</keyword>
<comment type="caution">
    <text evidence="15">Lacks conserved residue(s) required for the propagation of feature annotation.</text>
</comment>
<keyword evidence="11 15" id="KW-1176">Cytoplasmic inwards viral transport</keyword>
<evidence type="ECO:0000256" key="13">
    <source>
        <dbReference type="ARBA" id="ARBA00023157"/>
    </source>
</evidence>